<accession>A0A7Y4K2M0</accession>
<organism evidence="2 3">
    <name type="scientific">Corallococcus exercitus</name>
    <dbReference type="NCBI Taxonomy" id="2316736"/>
    <lineage>
        <taxon>Bacteria</taxon>
        <taxon>Pseudomonadati</taxon>
        <taxon>Myxococcota</taxon>
        <taxon>Myxococcia</taxon>
        <taxon>Myxococcales</taxon>
        <taxon>Cystobacterineae</taxon>
        <taxon>Myxococcaceae</taxon>
        <taxon>Corallococcus</taxon>
    </lineage>
</organism>
<evidence type="ECO:0000313" key="2">
    <source>
        <dbReference type="EMBL" id="NOK15273.1"/>
    </source>
</evidence>
<dbReference type="EMBL" id="JABFJW010000726">
    <property type="protein sequence ID" value="NOK15273.1"/>
    <property type="molecule type" value="Genomic_DNA"/>
</dbReference>
<sequence length="122" mass="13343">MDRKAKVLAELIDSRGSRRAFAEEIGLPPTTLQSMLTRGVGRASIDNVIKVCRALGITVEDLENMAHGENETTAVKQDNEKLSEEEILTLAAHQVGHDGPLTEKELEQIKLAVKIALAKDNK</sequence>
<dbReference type="PROSITE" id="PS50943">
    <property type="entry name" value="HTH_CROC1"/>
    <property type="match status" value="1"/>
</dbReference>
<dbReference type="InterPro" id="IPR001387">
    <property type="entry name" value="Cro/C1-type_HTH"/>
</dbReference>
<gene>
    <name evidence="2" type="ORF">HNS30_40350</name>
</gene>
<dbReference type="AlphaFoldDB" id="A0A7Y4K2M0"/>
<dbReference type="SMART" id="SM00530">
    <property type="entry name" value="HTH_XRE"/>
    <property type="match status" value="1"/>
</dbReference>
<dbReference type="GO" id="GO:0003677">
    <property type="term" value="F:DNA binding"/>
    <property type="evidence" value="ECO:0007669"/>
    <property type="project" value="InterPro"/>
</dbReference>
<reference evidence="2 3" key="1">
    <citation type="submission" date="2020-05" db="EMBL/GenBank/DDBJ databases">
        <authorList>
            <person name="Whitworth D."/>
        </authorList>
    </citation>
    <scope>NUCLEOTIDE SEQUENCE [LARGE SCALE GENOMIC DNA]</scope>
    <source>
        <strain evidence="2 3">CA046A</strain>
    </source>
</reference>
<proteinExistence type="predicted"/>
<feature type="domain" description="HTH cro/C1-type" evidence="1">
    <location>
        <begin position="8"/>
        <end position="62"/>
    </location>
</feature>
<name>A0A7Y4K2M0_9BACT</name>
<evidence type="ECO:0000259" key="1">
    <source>
        <dbReference type="PROSITE" id="PS50943"/>
    </source>
</evidence>
<protein>
    <submittedName>
        <fullName evidence="2">Helix-turn-helix transcriptional regulator</fullName>
    </submittedName>
</protein>
<dbReference type="Proteomes" id="UP000528460">
    <property type="component" value="Unassembled WGS sequence"/>
</dbReference>
<comment type="caution">
    <text evidence="2">The sequence shown here is derived from an EMBL/GenBank/DDBJ whole genome shotgun (WGS) entry which is preliminary data.</text>
</comment>
<dbReference type="InterPro" id="IPR010982">
    <property type="entry name" value="Lambda_DNA-bd_dom_sf"/>
</dbReference>
<dbReference type="SUPFAM" id="SSF47413">
    <property type="entry name" value="lambda repressor-like DNA-binding domains"/>
    <property type="match status" value="1"/>
</dbReference>
<evidence type="ECO:0000313" key="3">
    <source>
        <dbReference type="Proteomes" id="UP000528460"/>
    </source>
</evidence>
<dbReference type="Pfam" id="PF13443">
    <property type="entry name" value="HTH_26"/>
    <property type="match status" value="1"/>
</dbReference>
<dbReference type="Gene3D" id="1.10.260.40">
    <property type="entry name" value="lambda repressor-like DNA-binding domains"/>
    <property type="match status" value="1"/>
</dbReference>